<keyword evidence="3" id="KW-1185">Reference proteome</keyword>
<proteinExistence type="predicted"/>
<keyword evidence="1" id="KW-1133">Transmembrane helix</keyword>
<name>A0AAQ3QGH3_9LILI</name>
<protein>
    <recommendedName>
        <fullName evidence="4">Transmembrane protein</fullName>
    </recommendedName>
</protein>
<sequence length="234" mass="26363">MMSEPKDKITSFGKIAFVLLGVASAALLASLVDLRMSSLLRLWIASQLIVLIIWKFSGLKDVNDISPHHYLELDLDLPPAADSPENWFSSAPDPPCEVKKEAAVTAGVQEECSMDDTWEAIMERSDGAGRRVLTKSETWEGRGSAEADAERAVARRAAALRRSDTVVLLRNSAAKTRKKRSPEDQVGWRGREKLVVGQDELFQRVETFIKNHHDHLRLQRQESEQRRFLESLDQ</sequence>
<gene>
    <name evidence="2" type="ORF">Cni_G16136</name>
</gene>
<keyword evidence="1" id="KW-0472">Membrane</keyword>
<dbReference type="Proteomes" id="UP001327560">
    <property type="component" value="Chromosome 5"/>
</dbReference>
<keyword evidence="1" id="KW-0812">Transmembrane</keyword>
<evidence type="ECO:0000256" key="1">
    <source>
        <dbReference type="SAM" id="Phobius"/>
    </source>
</evidence>
<evidence type="ECO:0000313" key="3">
    <source>
        <dbReference type="Proteomes" id="UP001327560"/>
    </source>
</evidence>
<dbReference type="EMBL" id="CP136894">
    <property type="protein sequence ID" value="WOL07395.1"/>
    <property type="molecule type" value="Genomic_DNA"/>
</dbReference>
<evidence type="ECO:0008006" key="4">
    <source>
        <dbReference type="Google" id="ProtNLM"/>
    </source>
</evidence>
<accession>A0AAQ3QGH3</accession>
<dbReference type="AlphaFoldDB" id="A0AAQ3QGH3"/>
<feature type="transmembrane region" description="Helical" evidence="1">
    <location>
        <begin position="12"/>
        <end position="32"/>
    </location>
</feature>
<feature type="transmembrane region" description="Helical" evidence="1">
    <location>
        <begin position="38"/>
        <end position="56"/>
    </location>
</feature>
<dbReference type="InterPro" id="IPR008480">
    <property type="entry name" value="DUF761_pln"/>
</dbReference>
<organism evidence="2 3">
    <name type="scientific">Canna indica</name>
    <name type="common">Indian-shot</name>
    <dbReference type="NCBI Taxonomy" id="4628"/>
    <lineage>
        <taxon>Eukaryota</taxon>
        <taxon>Viridiplantae</taxon>
        <taxon>Streptophyta</taxon>
        <taxon>Embryophyta</taxon>
        <taxon>Tracheophyta</taxon>
        <taxon>Spermatophyta</taxon>
        <taxon>Magnoliopsida</taxon>
        <taxon>Liliopsida</taxon>
        <taxon>Zingiberales</taxon>
        <taxon>Cannaceae</taxon>
        <taxon>Canna</taxon>
    </lineage>
</organism>
<dbReference type="Pfam" id="PF05553">
    <property type="entry name" value="DUF761"/>
    <property type="match status" value="1"/>
</dbReference>
<evidence type="ECO:0000313" key="2">
    <source>
        <dbReference type="EMBL" id="WOL07395.1"/>
    </source>
</evidence>
<reference evidence="2 3" key="1">
    <citation type="submission" date="2023-10" db="EMBL/GenBank/DDBJ databases">
        <title>Chromosome-scale genome assembly provides insights into flower coloration mechanisms of Canna indica.</title>
        <authorList>
            <person name="Li C."/>
        </authorList>
    </citation>
    <scope>NUCLEOTIDE SEQUENCE [LARGE SCALE GENOMIC DNA]</scope>
    <source>
        <tissue evidence="2">Flower</tissue>
    </source>
</reference>